<dbReference type="GO" id="GO:0070166">
    <property type="term" value="P:enamel mineralization"/>
    <property type="evidence" value="ECO:0007669"/>
    <property type="project" value="TreeGrafter"/>
</dbReference>
<dbReference type="AlphaFoldDB" id="A0A8J6AIV3"/>
<dbReference type="Pfam" id="PF02948">
    <property type="entry name" value="Amelogenin"/>
    <property type="match status" value="1"/>
</dbReference>
<comment type="similarity">
    <text evidence="2">Belongs to the amelogenin family.</text>
</comment>
<dbReference type="SMART" id="SM00818">
    <property type="entry name" value="Amelogenin"/>
    <property type="match status" value="1"/>
</dbReference>
<evidence type="ECO:0000256" key="3">
    <source>
        <dbReference type="ARBA" id="ARBA00022525"/>
    </source>
</evidence>
<evidence type="ECO:0000256" key="6">
    <source>
        <dbReference type="SAM" id="MobiDB-lite"/>
    </source>
</evidence>
<dbReference type="PANTHER" id="PTHR46794">
    <property type="entry name" value="AMELOGENIN, Y ISOFORM"/>
    <property type="match status" value="1"/>
</dbReference>
<evidence type="ECO:0000313" key="7">
    <source>
        <dbReference type="EMBL" id="KAG8519782.1"/>
    </source>
</evidence>
<feature type="compositionally biased region" description="Low complexity" evidence="6">
    <location>
        <begin position="114"/>
        <end position="136"/>
    </location>
</feature>
<dbReference type="PRINTS" id="PR01757">
    <property type="entry name" value="AMELOGENIN"/>
</dbReference>
<evidence type="ECO:0000313" key="8">
    <source>
        <dbReference type="Proteomes" id="UP000700334"/>
    </source>
</evidence>
<feature type="compositionally biased region" description="Low complexity" evidence="6">
    <location>
        <begin position="96"/>
        <end position="105"/>
    </location>
</feature>
<feature type="region of interest" description="Disordered" evidence="6">
    <location>
        <begin position="96"/>
        <end position="154"/>
    </location>
</feature>
<dbReference type="Proteomes" id="UP000700334">
    <property type="component" value="Unassembled WGS sequence"/>
</dbReference>
<comment type="subcellular location">
    <subcellularLocation>
        <location evidence="1">Secreted</location>
        <location evidence="1">Extracellular space</location>
        <location evidence="1">Extracellular matrix</location>
    </subcellularLocation>
</comment>
<gene>
    <name evidence="7" type="ORF">J0S82_016525</name>
</gene>
<evidence type="ECO:0000256" key="1">
    <source>
        <dbReference type="ARBA" id="ARBA00004498"/>
    </source>
</evidence>
<keyword evidence="3" id="KW-0964">Secreted</keyword>
<dbReference type="InterPro" id="IPR004116">
    <property type="entry name" value="Amelogenin"/>
</dbReference>
<feature type="region of interest" description="Disordered" evidence="6">
    <location>
        <begin position="219"/>
        <end position="265"/>
    </location>
</feature>
<reference evidence="7" key="1">
    <citation type="journal article" date="2021" name="Evol. Appl.">
        <title>The genome of the Pyrenean desman and the effects of bottlenecks and inbreeding on the genomic landscape of an endangered species.</title>
        <authorList>
            <person name="Escoda L."/>
            <person name="Castresana J."/>
        </authorList>
    </citation>
    <scope>NUCLEOTIDE SEQUENCE</scope>
    <source>
        <strain evidence="7">IBE-C5619</strain>
    </source>
</reference>
<protein>
    <submittedName>
        <fullName evidence="7">Amelogenin, X isoform</fullName>
    </submittedName>
</protein>
<keyword evidence="4" id="KW-0272">Extracellular matrix</keyword>
<accession>A0A8J6AIV3</accession>
<evidence type="ECO:0000256" key="2">
    <source>
        <dbReference type="ARBA" id="ARBA00010383"/>
    </source>
</evidence>
<dbReference type="GO" id="GO:0030345">
    <property type="term" value="F:structural constituent of tooth enamel"/>
    <property type="evidence" value="ECO:0007669"/>
    <property type="project" value="TreeGrafter"/>
</dbReference>
<keyword evidence="8" id="KW-1185">Reference proteome</keyword>
<proteinExistence type="inferred from homology"/>
<name>A0A8J6AIV3_GALPY</name>
<evidence type="ECO:0000256" key="4">
    <source>
        <dbReference type="ARBA" id="ARBA00022530"/>
    </source>
</evidence>
<sequence length="265" mass="29552">MERSRPPVGDTDIRVRSKLEWSDRGSHVTISHITHLSCPQFLGGVCEMAYPSYGYEPMGGWLHHQIIPVLSQQNPPSHALQPHHHIPMVPAQQPVVPQQPLMPVPGQHSITPTQHHQPNLPAPAQQPYQPQHVQPQPHQPVQPQPPMHPMQPLPPQPPLHPMFPMQPMPPLLPDLPLEAWPSTDKTKREEVGRCTEWLLPMQLGLRDVISGMPLLLPTVDPGAKTQSPWHSARPQAQRQEPGGSANCFLKHKQGTQEQAASRPAC</sequence>
<comment type="caution">
    <text evidence="7">The sequence shown here is derived from an EMBL/GenBank/DDBJ whole genome shotgun (WGS) entry which is preliminary data.</text>
</comment>
<keyword evidence="5" id="KW-0091">Biomineralization</keyword>
<dbReference type="EMBL" id="JAGFMF010011596">
    <property type="protein sequence ID" value="KAG8519782.1"/>
    <property type="molecule type" value="Genomic_DNA"/>
</dbReference>
<feature type="compositionally biased region" description="Polar residues" evidence="6">
    <location>
        <begin position="224"/>
        <end position="238"/>
    </location>
</feature>
<dbReference type="OrthoDB" id="9665578at2759"/>
<feature type="compositionally biased region" description="Pro residues" evidence="6">
    <location>
        <begin position="137"/>
        <end position="154"/>
    </location>
</feature>
<evidence type="ECO:0000256" key="5">
    <source>
        <dbReference type="ARBA" id="ARBA00022591"/>
    </source>
</evidence>
<dbReference type="PANTHER" id="PTHR46794:SF2">
    <property type="entry name" value="AMELOGENIN, X ISOFORM"/>
    <property type="match status" value="1"/>
</dbReference>
<organism evidence="7 8">
    <name type="scientific">Galemys pyrenaicus</name>
    <name type="common">Iberian desman</name>
    <name type="synonym">Pyrenean desman</name>
    <dbReference type="NCBI Taxonomy" id="202257"/>
    <lineage>
        <taxon>Eukaryota</taxon>
        <taxon>Metazoa</taxon>
        <taxon>Chordata</taxon>
        <taxon>Craniata</taxon>
        <taxon>Vertebrata</taxon>
        <taxon>Euteleostomi</taxon>
        <taxon>Mammalia</taxon>
        <taxon>Eutheria</taxon>
        <taxon>Laurasiatheria</taxon>
        <taxon>Eulipotyphla</taxon>
        <taxon>Talpidae</taxon>
        <taxon>Galemys</taxon>
    </lineage>
</organism>